<proteinExistence type="predicted"/>
<dbReference type="Proteomes" id="UP000321085">
    <property type="component" value="Unassembled WGS sequence"/>
</dbReference>
<dbReference type="OrthoDB" id="9794948at2"/>
<accession>A0A512BMG4</accession>
<gene>
    <name evidence="2" type="ORF">MAE02_08370</name>
</gene>
<dbReference type="SUPFAM" id="SSF50475">
    <property type="entry name" value="FMN-binding split barrel"/>
    <property type="match status" value="1"/>
</dbReference>
<dbReference type="Gene3D" id="2.30.110.10">
    <property type="entry name" value="Electron Transport, Fmn-binding Protein, Chain A"/>
    <property type="match status" value="1"/>
</dbReference>
<comment type="caution">
    <text evidence="2">The sequence shown here is derived from an EMBL/GenBank/DDBJ whole genome shotgun (WGS) entry which is preliminary data.</text>
</comment>
<dbReference type="AlphaFoldDB" id="A0A512BMG4"/>
<organism evidence="2 3">
    <name type="scientific">Microvirga aerophila</name>
    <dbReference type="NCBI Taxonomy" id="670291"/>
    <lineage>
        <taxon>Bacteria</taxon>
        <taxon>Pseudomonadati</taxon>
        <taxon>Pseudomonadota</taxon>
        <taxon>Alphaproteobacteria</taxon>
        <taxon>Hyphomicrobiales</taxon>
        <taxon>Methylobacteriaceae</taxon>
        <taxon>Microvirga</taxon>
    </lineage>
</organism>
<dbReference type="PANTHER" id="PTHR35802:SF1">
    <property type="entry name" value="PROTEASE SYNTHASE AND SPORULATION PROTEIN PAI 2"/>
    <property type="match status" value="1"/>
</dbReference>
<dbReference type="PANTHER" id="PTHR35802">
    <property type="entry name" value="PROTEASE SYNTHASE AND SPORULATION PROTEIN PAI 2"/>
    <property type="match status" value="1"/>
</dbReference>
<dbReference type="RefSeq" id="WP_114185254.1">
    <property type="nucleotide sequence ID" value="NZ_BJYU01000006.1"/>
</dbReference>
<dbReference type="PIRSF" id="PIRSF010372">
    <property type="entry name" value="PaiB"/>
    <property type="match status" value="1"/>
</dbReference>
<protein>
    <submittedName>
        <fullName evidence="2">Transcriptional regulator</fullName>
    </submittedName>
</protein>
<keyword evidence="3" id="KW-1185">Reference proteome</keyword>
<evidence type="ECO:0000313" key="2">
    <source>
        <dbReference type="EMBL" id="GEO13141.1"/>
    </source>
</evidence>
<name>A0A512BMG4_9HYPH</name>
<evidence type="ECO:0000256" key="1">
    <source>
        <dbReference type="SAM" id="MobiDB-lite"/>
    </source>
</evidence>
<feature type="compositionally biased region" description="Basic and acidic residues" evidence="1">
    <location>
        <begin position="180"/>
        <end position="196"/>
    </location>
</feature>
<sequence>MYQPPHFRQERLEVQHELIRSHPLGMLVTLGSAGLVANPLPFWLDASASSLGTLRAHLSRANTQWRDFDSTREALVIFQSVEAYVTPSWYETKRETGKVVPTWNYAVVQAYGAMKVVDDPAWLMRQITEMTQGQEARQTEPWSMDDAPASFVAAQLKGIIGVEIEITRIEGKWKVSQNRPEADRRGVAEGLRTSEDDAARRMAELVEAFGPSPAST</sequence>
<dbReference type="EMBL" id="BJYU01000006">
    <property type="protein sequence ID" value="GEO13141.1"/>
    <property type="molecule type" value="Genomic_DNA"/>
</dbReference>
<evidence type="ECO:0000313" key="3">
    <source>
        <dbReference type="Proteomes" id="UP000321085"/>
    </source>
</evidence>
<dbReference type="InterPro" id="IPR012349">
    <property type="entry name" value="Split_barrel_FMN-bd"/>
</dbReference>
<reference evidence="2 3" key="1">
    <citation type="submission" date="2019-07" db="EMBL/GenBank/DDBJ databases">
        <title>Whole genome shotgun sequence of Microvirga aerophila NBRC 106136.</title>
        <authorList>
            <person name="Hosoyama A."/>
            <person name="Uohara A."/>
            <person name="Ohji S."/>
            <person name="Ichikawa N."/>
        </authorList>
    </citation>
    <scope>NUCLEOTIDE SEQUENCE [LARGE SCALE GENOMIC DNA]</scope>
    <source>
        <strain evidence="2 3">NBRC 106136</strain>
    </source>
</reference>
<dbReference type="InterPro" id="IPR007396">
    <property type="entry name" value="TR_PAI2-type"/>
</dbReference>
<feature type="region of interest" description="Disordered" evidence="1">
    <location>
        <begin position="177"/>
        <end position="196"/>
    </location>
</feature>
<dbReference type="Pfam" id="PF04299">
    <property type="entry name" value="FMN_bind_2"/>
    <property type="match status" value="1"/>
</dbReference>